<accession>A0AAE0EJJ9</accession>
<feature type="region of interest" description="Disordered" evidence="1">
    <location>
        <begin position="59"/>
        <end position="95"/>
    </location>
</feature>
<gene>
    <name evidence="2" type="ORF">Dsin_002048</name>
</gene>
<protein>
    <submittedName>
        <fullName evidence="2">Uncharacterized protein</fullName>
    </submittedName>
</protein>
<keyword evidence="3" id="KW-1185">Reference proteome</keyword>
<dbReference type="EMBL" id="JANJYJ010000001">
    <property type="protein sequence ID" value="KAK3230167.1"/>
    <property type="molecule type" value="Genomic_DNA"/>
</dbReference>
<sequence length="95" mass="10765">MVIEILRHLSKFDQSDLRSKEDEERKLDGFLRRIEERSGWYSVSKLGYAAYGTRLFASSLSGGRPSPETGPTLIPHRDSASGHKDRDLTPFTVLK</sequence>
<name>A0AAE0EJJ9_9ROSI</name>
<evidence type="ECO:0000313" key="2">
    <source>
        <dbReference type="EMBL" id="KAK3230167.1"/>
    </source>
</evidence>
<evidence type="ECO:0000256" key="1">
    <source>
        <dbReference type="SAM" id="MobiDB-lite"/>
    </source>
</evidence>
<dbReference type="Proteomes" id="UP001281410">
    <property type="component" value="Unassembled WGS sequence"/>
</dbReference>
<organism evidence="2 3">
    <name type="scientific">Dipteronia sinensis</name>
    <dbReference type="NCBI Taxonomy" id="43782"/>
    <lineage>
        <taxon>Eukaryota</taxon>
        <taxon>Viridiplantae</taxon>
        <taxon>Streptophyta</taxon>
        <taxon>Embryophyta</taxon>
        <taxon>Tracheophyta</taxon>
        <taxon>Spermatophyta</taxon>
        <taxon>Magnoliopsida</taxon>
        <taxon>eudicotyledons</taxon>
        <taxon>Gunneridae</taxon>
        <taxon>Pentapetalae</taxon>
        <taxon>rosids</taxon>
        <taxon>malvids</taxon>
        <taxon>Sapindales</taxon>
        <taxon>Sapindaceae</taxon>
        <taxon>Hippocastanoideae</taxon>
        <taxon>Acereae</taxon>
        <taxon>Dipteronia</taxon>
    </lineage>
</organism>
<comment type="caution">
    <text evidence="2">The sequence shown here is derived from an EMBL/GenBank/DDBJ whole genome shotgun (WGS) entry which is preliminary data.</text>
</comment>
<proteinExistence type="predicted"/>
<feature type="compositionally biased region" description="Basic and acidic residues" evidence="1">
    <location>
        <begin position="75"/>
        <end position="88"/>
    </location>
</feature>
<reference evidence="2" key="1">
    <citation type="journal article" date="2023" name="Plant J.">
        <title>Genome sequences and population genomics provide insights into the demographic history, inbreeding, and mutation load of two 'living fossil' tree species of Dipteronia.</title>
        <authorList>
            <person name="Feng Y."/>
            <person name="Comes H.P."/>
            <person name="Chen J."/>
            <person name="Zhu S."/>
            <person name="Lu R."/>
            <person name="Zhang X."/>
            <person name="Li P."/>
            <person name="Qiu J."/>
            <person name="Olsen K.M."/>
            <person name="Qiu Y."/>
        </authorList>
    </citation>
    <scope>NUCLEOTIDE SEQUENCE</scope>
    <source>
        <strain evidence="2">NBL</strain>
    </source>
</reference>
<evidence type="ECO:0000313" key="3">
    <source>
        <dbReference type="Proteomes" id="UP001281410"/>
    </source>
</evidence>
<dbReference type="AlphaFoldDB" id="A0AAE0EJJ9"/>